<dbReference type="PROSITE" id="PS50181">
    <property type="entry name" value="FBOX"/>
    <property type="match status" value="1"/>
</dbReference>
<dbReference type="Gene3D" id="1.25.40.20">
    <property type="entry name" value="Ankyrin repeat-containing domain"/>
    <property type="match status" value="2"/>
</dbReference>
<evidence type="ECO:0000259" key="4">
    <source>
        <dbReference type="PROSITE" id="PS50181"/>
    </source>
</evidence>
<dbReference type="OMA" id="WSSEYCS"/>
<feature type="domain" description="F-box" evidence="4">
    <location>
        <begin position="1"/>
        <end position="45"/>
    </location>
</feature>
<keyword evidence="6" id="KW-1185">Reference proteome</keyword>
<evidence type="ECO:0000313" key="6">
    <source>
        <dbReference type="Proteomes" id="UP000076078"/>
    </source>
</evidence>
<dbReference type="Pfam" id="PF12796">
    <property type="entry name" value="Ank_2"/>
    <property type="match status" value="1"/>
</dbReference>
<dbReference type="PANTHER" id="PTHR24198">
    <property type="entry name" value="ANKYRIN REPEAT AND PROTEIN KINASE DOMAIN-CONTAINING PROTEIN"/>
    <property type="match status" value="1"/>
</dbReference>
<dbReference type="SUPFAM" id="SSF81383">
    <property type="entry name" value="F-box domain"/>
    <property type="match status" value="1"/>
</dbReference>
<comment type="caution">
    <text evidence="5">The sequence shown here is derived from an EMBL/GenBank/DDBJ whole genome shotgun (WGS) entry which is preliminary data.</text>
</comment>
<evidence type="ECO:0000256" key="1">
    <source>
        <dbReference type="ARBA" id="ARBA00022737"/>
    </source>
</evidence>
<dbReference type="EMBL" id="LODT01000025">
    <property type="protein sequence ID" value="KYQ93818.1"/>
    <property type="molecule type" value="Genomic_DNA"/>
</dbReference>
<dbReference type="PROSITE" id="PS50088">
    <property type="entry name" value="ANK_REPEAT"/>
    <property type="match status" value="3"/>
</dbReference>
<dbReference type="SMART" id="SM00248">
    <property type="entry name" value="ANK"/>
    <property type="match status" value="7"/>
</dbReference>
<dbReference type="PANTHER" id="PTHR24198:SF165">
    <property type="entry name" value="ANKYRIN REPEAT-CONTAINING PROTEIN-RELATED"/>
    <property type="match status" value="1"/>
</dbReference>
<dbReference type="PROSITE" id="PS50297">
    <property type="entry name" value="ANK_REP_REGION"/>
    <property type="match status" value="3"/>
</dbReference>
<dbReference type="InParanoid" id="A0A151ZIJ4"/>
<dbReference type="InterPro" id="IPR001810">
    <property type="entry name" value="F-box_dom"/>
</dbReference>
<dbReference type="AlphaFoldDB" id="A0A151ZIJ4"/>
<dbReference type="Gene3D" id="1.20.1280.50">
    <property type="match status" value="1"/>
</dbReference>
<keyword evidence="1" id="KW-0677">Repeat</keyword>
<protein>
    <submittedName>
        <fullName evidence="5">Ankyrin repeat-containing protein</fullName>
    </submittedName>
</protein>
<evidence type="ECO:0000256" key="3">
    <source>
        <dbReference type="PROSITE-ProRule" id="PRU00023"/>
    </source>
</evidence>
<feature type="repeat" description="ANK" evidence="3">
    <location>
        <begin position="501"/>
        <end position="533"/>
    </location>
</feature>
<dbReference type="OrthoDB" id="1577640at2759"/>
<dbReference type="InterPro" id="IPR036770">
    <property type="entry name" value="Ankyrin_rpt-contain_sf"/>
</dbReference>
<dbReference type="InterPro" id="IPR036047">
    <property type="entry name" value="F-box-like_dom_sf"/>
</dbReference>
<accession>A0A151ZIJ4</accession>
<feature type="repeat" description="ANK" evidence="3">
    <location>
        <begin position="468"/>
        <end position="500"/>
    </location>
</feature>
<feature type="repeat" description="ANK" evidence="3">
    <location>
        <begin position="328"/>
        <end position="360"/>
    </location>
</feature>
<dbReference type="InterPro" id="IPR002110">
    <property type="entry name" value="Ankyrin_rpt"/>
</dbReference>
<sequence>MDSLSNETLFLILKQLFIRDINSFSQVSHSYYQLVTSNDQLWKRLFQIRYPNYISKNPNPFKGWRHLYKTKVLIEIGSKLPSYIEKQDYTNIEKLLGYRLKYNLKLYRLSAIAAINIGDAGLLERLLEHCKDSQHNICKNLILKSIGNGSVECTRVLIGHGADITCSNTGVLLFGSHNRVYTLGGYLENSNSSFRRLIKHNSEISYILLDSMLTQMTFFLCVYSGNSEYTLEEILQTKRGQTLVNLRTGIWDYGSEVFQLSDLVIGYRNSMYMTYNYNYLQNQSTQNDQDRKLQKEKYLSMVKVKLTQFQMIEKSLFQLASKWKPEWSSFTPIHWAALGSHLGNLKALIKYGANIKTLTRDNKSVLDILRENPNENTPQCIQFVEKLMDQSPLDKFKLEPVHSLMKSCDSVNIIGSINSLIHNGSGQRLDEEGVFNLFLSAIKYDRTVVIESLIQLLPPPPKCPYDKDGNTLIHFASAFGRPGCLMILIDRGFSVNVLNKMRQTPLMLATMNGNQEIVSILLKSYAMVDYRDYRLNTALHYAVQNQAPIAIIELLLFSGFADPISHNILWKTPIHLISENKQITVKEKYEILKLLLSSDKKEHVTDIEGNTYLHSLLNPHYSNPEDNQIIMELFAQNGLSDYSITNSHGVNVASLLKLSKFQNDRVKLESELSNFIITNSEAVNKGDLNYLSKLIFKLDYQLPLKELKLFLDFSKGYHLLQETVFYLYINIYSDLLQSNTNTPSFKESIEKLILFSNNSNFHLLNLVLNYLQLSQLDNIFYIFEKFKNLMSSIIEDQIISYLIRSQFVAVDILNRFQKICPKMVSFENFQNVLVFDNVHYLKWLLEYLHYSSQQLKSIFQQSIQCNSLKCCQYLASLLFKINTDTQSSTENDIECMVKKLTSKSCKEFVKILNGFEVDLSYYIINSEPMELASHKLRMATETVEYTTPPIHPSSDDLLFMHTPPLEKTVDITILSPTTTLLKSILCAECNFMVQDLEDHKMVCLVGKYYQCTNALNGYTNCQGLMTKNQLLNHLHSECPYLQCFYCLEYFTKVEFQEHIYQHESETWESCVLCSHSIQGLRTTYRDEIIHITNWNPSSHKPLATSESLHLSKCKNHQIQCPSCKTSFNHQELSEHKCPYRINRKVINK</sequence>
<keyword evidence="2 3" id="KW-0040">ANK repeat</keyword>
<reference evidence="5 6" key="1">
    <citation type="submission" date="2015-12" db="EMBL/GenBank/DDBJ databases">
        <title>Dictyostelia acquired genes for synthesis and detection of signals that induce cell-type specialization by lateral gene transfer from prokaryotes.</title>
        <authorList>
            <person name="Gloeckner G."/>
            <person name="Schaap P."/>
        </authorList>
    </citation>
    <scope>NUCLEOTIDE SEQUENCE [LARGE SCALE GENOMIC DNA]</scope>
    <source>
        <strain evidence="5 6">TK</strain>
    </source>
</reference>
<proteinExistence type="predicted"/>
<organism evidence="5 6">
    <name type="scientific">Tieghemostelium lacteum</name>
    <name type="common">Slime mold</name>
    <name type="synonym">Dictyostelium lacteum</name>
    <dbReference type="NCBI Taxonomy" id="361077"/>
    <lineage>
        <taxon>Eukaryota</taxon>
        <taxon>Amoebozoa</taxon>
        <taxon>Evosea</taxon>
        <taxon>Eumycetozoa</taxon>
        <taxon>Dictyostelia</taxon>
        <taxon>Dictyosteliales</taxon>
        <taxon>Raperosteliaceae</taxon>
        <taxon>Tieghemostelium</taxon>
    </lineage>
</organism>
<dbReference type="Pfam" id="PF00023">
    <property type="entry name" value="Ank"/>
    <property type="match status" value="1"/>
</dbReference>
<evidence type="ECO:0000256" key="2">
    <source>
        <dbReference type="ARBA" id="ARBA00023043"/>
    </source>
</evidence>
<gene>
    <name evidence="5" type="ORF">DLAC_05216</name>
</gene>
<dbReference type="FunCoup" id="A0A151ZIJ4">
    <property type="interactions" value="371"/>
</dbReference>
<dbReference type="Pfam" id="PF12937">
    <property type="entry name" value="F-box-like"/>
    <property type="match status" value="1"/>
</dbReference>
<dbReference type="Proteomes" id="UP000076078">
    <property type="component" value="Unassembled WGS sequence"/>
</dbReference>
<evidence type="ECO:0000313" key="5">
    <source>
        <dbReference type="EMBL" id="KYQ93818.1"/>
    </source>
</evidence>
<name>A0A151ZIJ4_TIELA</name>
<dbReference type="STRING" id="361077.A0A151ZIJ4"/>
<dbReference type="SUPFAM" id="SSF48403">
    <property type="entry name" value="Ankyrin repeat"/>
    <property type="match status" value="1"/>
</dbReference>